<dbReference type="PANTHER" id="PTHR34475">
    <property type="match status" value="1"/>
</dbReference>
<sequence>MEIGVRLKEAREAKNISLESLQESTKIQKRYLMAIEEGNMKILPGKFYARAFIKEYANAVGLDPDELLEEYKEEVPKTEEQEEVQYTRMQRTRKSGNTEKSSSHSSILPTIITVILVIGILFAAWYFIKQSMGNDESNAPSEEEDIIITNPENSQENASGNEDNESNEDESTTDDADQEETNEQEQEENQPEPSFSVVEEGTGSTPVSTVALDNAGDEITATLEATSDTWLLVESEDGETFFEEGMFTSDQSPLEIDLSGKERIFFKIGNASNLTITINGVEMEYPVDANAKVRQDIWLEINQETE</sequence>
<evidence type="ECO:0000313" key="5">
    <source>
        <dbReference type="Proteomes" id="UP001199631"/>
    </source>
</evidence>
<dbReference type="Gene3D" id="1.10.260.40">
    <property type="entry name" value="lambda repressor-like DNA-binding domains"/>
    <property type="match status" value="1"/>
</dbReference>
<dbReference type="InterPro" id="IPR025194">
    <property type="entry name" value="RodZ-like_C"/>
</dbReference>
<dbReference type="AlphaFoldDB" id="A0AAW5B3R2"/>
<name>A0AAW5B3R2_9BACI</name>
<dbReference type="InterPro" id="IPR050400">
    <property type="entry name" value="Bact_Cytoskel_RodZ"/>
</dbReference>
<feature type="transmembrane region" description="Helical" evidence="2">
    <location>
        <begin position="107"/>
        <end position="128"/>
    </location>
</feature>
<dbReference type="SMART" id="SM00530">
    <property type="entry name" value="HTH_XRE"/>
    <property type="match status" value="1"/>
</dbReference>
<evidence type="ECO:0000256" key="2">
    <source>
        <dbReference type="SAM" id="Phobius"/>
    </source>
</evidence>
<keyword evidence="5" id="KW-1185">Reference proteome</keyword>
<accession>A0AAW5B3R2</accession>
<feature type="region of interest" description="Disordered" evidence="1">
    <location>
        <begin position="73"/>
        <end position="104"/>
    </location>
</feature>
<dbReference type="EMBL" id="JAIFZM010000005">
    <property type="protein sequence ID" value="MCG3419026.1"/>
    <property type="molecule type" value="Genomic_DNA"/>
</dbReference>
<feature type="domain" description="HTH cro/C1-type" evidence="3">
    <location>
        <begin position="6"/>
        <end position="67"/>
    </location>
</feature>
<keyword evidence="2" id="KW-1133">Transmembrane helix</keyword>
<dbReference type="InterPro" id="IPR001387">
    <property type="entry name" value="Cro/C1-type_HTH"/>
</dbReference>
<organism evidence="4 5">
    <name type="scientific">Oceanobacillus jordanicus</name>
    <dbReference type="NCBI Taxonomy" id="2867266"/>
    <lineage>
        <taxon>Bacteria</taxon>
        <taxon>Bacillati</taxon>
        <taxon>Bacillota</taxon>
        <taxon>Bacilli</taxon>
        <taxon>Bacillales</taxon>
        <taxon>Bacillaceae</taxon>
        <taxon>Oceanobacillus</taxon>
    </lineage>
</organism>
<protein>
    <submittedName>
        <fullName evidence="4">DUF4115 domain-containing protein</fullName>
    </submittedName>
</protein>
<reference evidence="4 5" key="1">
    <citation type="journal article" date="2022" name="Evol. Bioinform. Online">
        <title>Draft Genome Sequence of Oceanobacillus jordanicus Strain GSFE11, a Halotolerant Plant Growth-Promoting Bacterial Endophyte Isolated From the Jordan Valley.</title>
        <authorList>
            <person name="Alhindi T."/>
            <person name="Albdaiwi R."/>
        </authorList>
    </citation>
    <scope>NUCLEOTIDE SEQUENCE [LARGE SCALE GENOMIC DNA]</scope>
    <source>
        <strain evidence="4 5">GSFE11</strain>
    </source>
</reference>
<dbReference type="Pfam" id="PF13413">
    <property type="entry name" value="HTH_25"/>
    <property type="match status" value="1"/>
</dbReference>
<proteinExistence type="predicted"/>
<dbReference type="Pfam" id="PF13464">
    <property type="entry name" value="RodZ_C"/>
    <property type="match status" value="1"/>
</dbReference>
<dbReference type="SUPFAM" id="SSF47413">
    <property type="entry name" value="lambda repressor-like DNA-binding domains"/>
    <property type="match status" value="1"/>
</dbReference>
<feature type="region of interest" description="Disordered" evidence="1">
    <location>
        <begin position="150"/>
        <end position="210"/>
    </location>
</feature>
<dbReference type="CDD" id="cd00093">
    <property type="entry name" value="HTH_XRE"/>
    <property type="match status" value="1"/>
</dbReference>
<dbReference type="Proteomes" id="UP001199631">
    <property type="component" value="Unassembled WGS sequence"/>
</dbReference>
<dbReference type="GO" id="GO:0003677">
    <property type="term" value="F:DNA binding"/>
    <property type="evidence" value="ECO:0007669"/>
    <property type="project" value="InterPro"/>
</dbReference>
<evidence type="ECO:0000256" key="1">
    <source>
        <dbReference type="SAM" id="MobiDB-lite"/>
    </source>
</evidence>
<evidence type="ECO:0000313" key="4">
    <source>
        <dbReference type="EMBL" id="MCG3419026.1"/>
    </source>
</evidence>
<dbReference type="RefSeq" id="WP_106896708.1">
    <property type="nucleotide sequence ID" value="NZ_JAIFZM010000005.1"/>
</dbReference>
<keyword evidence="2" id="KW-0812">Transmembrane</keyword>
<evidence type="ECO:0000259" key="3">
    <source>
        <dbReference type="SMART" id="SM00530"/>
    </source>
</evidence>
<gene>
    <name evidence="4" type="ORF">K3T81_07680</name>
</gene>
<dbReference type="PANTHER" id="PTHR34475:SF1">
    <property type="entry name" value="CYTOSKELETON PROTEIN RODZ"/>
    <property type="match status" value="1"/>
</dbReference>
<feature type="compositionally biased region" description="Acidic residues" evidence="1">
    <location>
        <begin position="162"/>
        <end position="190"/>
    </location>
</feature>
<keyword evidence="2" id="KW-0472">Membrane</keyword>
<comment type="caution">
    <text evidence="4">The sequence shown here is derived from an EMBL/GenBank/DDBJ whole genome shotgun (WGS) entry which is preliminary data.</text>
</comment>
<dbReference type="InterPro" id="IPR010982">
    <property type="entry name" value="Lambda_DNA-bd_dom_sf"/>
</dbReference>